<dbReference type="AlphaFoldDB" id="A0A2J6R7H3"/>
<dbReference type="InterPro" id="IPR005303">
    <property type="entry name" value="MOCOS_middle"/>
</dbReference>
<accession>A0A2J6R7H3</accession>
<dbReference type="EMBL" id="KZ613954">
    <property type="protein sequence ID" value="PMD34450.1"/>
    <property type="molecule type" value="Genomic_DNA"/>
</dbReference>
<feature type="domain" description="MOSC" evidence="1">
    <location>
        <begin position="164"/>
        <end position="340"/>
    </location>
</feature>
<reference evidence="2 3" key="1">
    <citation type="submission" date="2016-04" db="EMBL/GenBank/DDBJ databases">
        <title>A degradative enzymes factory behind the ericoid mycorrhizal symbiosis.</title>
        <authorList>
            <consortium name="DOE Joint Genome Institute"/>
            <person name="Martino E."/>
            <person name="Morin E."/>
            <person name="Grelet G."/>
            <person name="Kuo A."/>
            <person name="Kohler A."/>
            <person name="Daghino S."/>
            <person name="Barry K."/>
            <person name="Choi C."/>
            <person name="Cichocki N."/>
            <person name="Clum A."/>
            <person name="Copeland A."/>
            <person name="Hainaut M."/>
            <person name="Haridas S."/>
            <person name="Labutti K."/>
            <person name="Lindquist E."/>
            <person name="Lipzen A."/>
            <person name="Khouja H.-R."/>
            <person name="Murat C."/>
            <person name="Ohm R."/>
            <person name="Olson A."/>
            <person name="Spatafora J."/>
            <person name="Veneault-Fourrey C."/>
            <person name="Henrissat B."/>
            <person name="Grigoriev I."/>
            <person name="Martin F."/>
            <person name="Perotto S."/>
        </authorList>
    </citation>
    <scope>NUCLEOTIDE SEQUENCE [LARGE SCALE GENOMIC DNA]</scope>
    <source>
        <strain evidence="2 3">F</strain>
    </source>
</reference>
<keyword evidence="3" id="KW-1185">Reference proteome</keyword>
<dbReference type="InterPro" id="IPR005302">
    <property type="entry name" value="MoCF_Sase_C"/>
</dbReference>
<dbReference type="PANTHER" id="PTHR14237">
    <property type="entry name" value="MOLYBDOPTERIN COFACTOR SULFURASE MOSC"/>
    <property type="match status" value="1"/>
</dbReference>
<organism evidence="2 3">
    <name type="scientific">Hyaloscypha variabilis (strain UAMH 11265 / GT02V1 / F)</name>
    <name type="common">Meliniomyces variabilis</name>
    <dbReference type="NCBI Taxonomy" id="1149755"/>
    <lineage>
        <taxon>Eukaryota</taxon>
        <taxon>Fungi</taxon>
        <taxon>Dikarya</taxon>
        <taxon>Ascomycota</taxon>
        <taxon>Pezizomycotina</taxon>
        <taxon>Leotiomycetes</taxon>
        <taxon>Helotiales</taxon>
        <taxon>Hyaloscyphaceae</taxon>
        <taxon>Hyaloscypha</taxon>
        <taxon>Hyaloscypha variabilis</taxon>
    </lineage>
</organism>
<dbReference type="GO" id="GO:0030151">
    <property type="term" value="F:molybdenum ion binding"/>
    <property type="evidence" value="ECO:0007669"/>
    <property type="project" value="InterPro"/>
</dbReference>
<dbReference type="Pfam" id="PF03473">
    <property type="entry name" value="MOSC"/>
    <property type="match status" value="1"/>
</dbReference>
<protein>
    <recommendedName>
        <fullName evidence="1">MOSC domain-containing protein</fullName>
    </recommendedName>
</protein>
<evidence type="ECO:0000313" key="2">
    <source>
        <dbReference type="EMBL" id="PMD34450.1"/>
    </source>
</evidence>
<name>A0A2J6R7H3_HYAVF</name>
<dbReference type="OrthoDB" id="17255at2759"/>
<gene>
    <name evidence="2" type="ORF">L207DRAFT_468747</name>
</gene>
<dbReference type="SUPFAM" id="SSF50800">
    <property type="entry name" value="PK beta-barrel domain-like"/>
    <property type="match status" value="1"/>
</dbReference>
<dbReference type="GO" id="GO:0030170">
    <property type="term" value="F:pyridoxal phosphate binding"/>
    <property type="evidence" value="ECO:0007669"/>
    <property type="project" value="InterPro"/>
</dbReference>
<dbReference type="PANTHER" id="PTHR14237:SF19">
    <property type="entry name" value="MITOCHONDRIAL AMIDOXIME REDUCING COMPONENT 1"/>
    <property type="match status" value="1"/>
</dbReference>
<dbReference type="GO" id="GO:0003824">
    <property type="term" value="F:catalytic activity"/>
    <property type="evidence" value="ECO:0007669"/>
    <property type="project" value="InterPro"/>
</dbReference>
<evidence type="ECO:0000259" key="1">
    <source>
        <dbReference type="PROSITE" id="PS51340"/>
    </source>
</evidence>
<dbReference type="Pfam" id="PF03476">
    <property type="entry name" value="MOSC_N"/>
    <property type="match status" value="1"/>
</dbReference>
<evidence type="ECO:0000313" key="3">
    <source>
        <dbReference type="Proteomes" id="UP000235786"/>
    </source>
</evidence>
<dbReference type="Proteomes" id="UP000235786">
    <property type="component" value="Unassembled WGS sequence"/>
</dbReference>
<dbReference type="PROSITE" id="PS51340">
    <property type="entry name" value="MOSC"/>
    <property type="match status" value="1"/>
</dbReference>
<dbReference type="InterPro" id="IPR011037">
    <property type="entry name" value="Pyrv_Knase-like_insert_dom_sf"/>
</dbReference>
<dbReference type="STRING" id="1149755.A0A2J6R7H3"/>
<sequence>MFEKLNPFAGPSVQSEITDLRIYPIKSCRGISIKKSFVTKRGLDLDRRWMFVDAETLKFITIRDISKLTLIDTAFASNSDTAASGPSPNSPRGTDAEFLVISIRNTDKTVLVPARPTPSWLKQNTELIHVNIWDYDTDAYAYSPSINSVFTDFFKREVKLVYKGPTPRILRGNGAPDVLGREESTDFPDVMPLLIANEASLVELNSRLRGKGHEDITIERFRPNIIVRGYDSSSPEDKAPTAWSEDIWKTVRIINGVEKAGIMGFGGEKGLVIDVQARCARCQVPNVNPDTAEKDKNEPWDTLVSYRRVDKGIKWKPCFGMLSCPRNEGPIGIGMKFEVTQMITGEHLYIKGF</sequence>
<dbReference type="SUPFAM" id="SSF141673">
    <property type="entry name" value="MOSC N-terminal domain-like"/>
    <property type="match status" value="1"/>
</dbReference>
<proteinExistence type="predicted"/>